<comment type="caution">
    <text evidence="1">The sequence shown here is derived from an EMBL/GenBank/DDBJ whole genome shotgun (WGS) entry which is preliminary data.</text>
</comment>
<organism evidence="1 2">
    <name type="scientific">Aspergillus kawachii</name>
    <name type="common">White koji mold</name>
    <name type="synonym">Aspergillus awamori var. kawachi</name>
    <dbReference type="NCBI Taxonomy" id="1069201"/>
    <lineage>
        <taxon>Eukaryota</taxon>
        <taxon>Fungi</taxon>
        <taxon>Dikarya</taxon>
        <taxon>Ascomycota</taxon>
        <taxon>Pezizomycotina</taxon>
        <taxon>Eurotiomycetes</taxon>
        <taxon>Eurotiomycetidae</taxon>
        <taxon>Eurotiales</taxon>
        <taxon>Aspergillaceae</taxon>
        <taxon>Aspergillus</taxon>
        <taxon>Aspergillus subgen. Circumdati</taxon>
    </lineage>
</organism>
<name>A0A146FDX0_ASPKA</name>
<proteinExistence type="predicted"/>
<dbReference type="AlphaFoldDB" id="A0A146FDX0"/>
<gene>
    <name evidence="1" type="ORF">RIB2604_01711610</name>
</gene>
<dbReference type="VEuPathDB" id="FungiDB:ASPFODRAFT_42126"/>
<accession>A0A146FDX0</accession>
<sequence>MRPSTRLLILTTPPIILTYTTHRYLCTLEAKYPPIDPTTTTSLALRTPSNPTTQHCPEVDVYEAKHVPVKSLLKRYSTLLQSHPKTHDSTTTNKATLTNAWILTFLNTKPLLVEGSLIGLIKNKSYSPGDTGVTDPEHKSYVVAPGLFHEKVSTADTITLESRVSHPSAVPETPCRWKRDSSKLVVLGSQPGEKRRRSHCIPL</sequence>
<evidence type="ECO:0000313" key="1">
    <source>
        <dbReference type="EMBL" id="GAT24018.1"/>
    </source>
</evidence>
<protein>
    <submittedName>
        <fullName evidence="1">Similar to An02g13400</fullName>
    </submittedName>
</protein>
<evidence type="ECO:0000313" key="2">
    <source>
        <dbReference type="Proteomes" id="UP000075230"/>
    </source>
</evidence>
<dbReference type="Proteomes" id="UP000075230">
    <property type="component" value="Unassembled WGS sequence"/>
</dbReference>
<reference evidence="2" key="2">
    <citation type="submission" date="2016-02" db="EMBL/GenBank/DDBJ databases">
        <title>Genome sequencing of Aspergillus luchuensis NBRC 4314.</title>
        <authorList>
            <person name="Yamada O."/>
        </authorList>
    </citation>
    <scope>NUCLEOTIDE SEQUENCE [LARGE SCALE GENOMIC DNA]</scope>
    <source>
        <strain evidence="2">RIB 2604</strain>
    </source>
</reference>
<reference evidence="1 2" key="1">
    <citation type="journal article" date="2016" name="DNA Res.">
        <title>Genome sequence of Aspergillus luchuensis NBRC 4314.</title>
        <authorList>
            <person name="Yamada O."/>
            <person name="Machida M."/>
            <person name="Hosoyama A."/>
            <person name="Goto M."/>
            <person name="Takahashi T."/>
            <person name="Futagami T."/>
            <person name="Yamagata Y."/>
            <person name="Takeuchi M."/>
            <person name="Kobayashi T."/>
            <person name="Koike H."/>
            <person name="Abe K."/>
            <person name="Asai K."/>
            <person name="Arita M."/>
            <person name="Fujita N."/>
            <person name="Fukuda K."/>
            <person name="Higa K."/>
            <person name="Horikawa H."/>
            <person name="Ishikawa T."/>
            <person name="Jinno K."/>
            <person name="Kato Y."/>
            <person name="Kirimura K."/>
            <person name="Mizutani O."/>
            <person name="Nakasone K."/>
            <person name="Sano M."/>
            <person name="Shiraishi Y."/>
            <person name="Tsukahara M."/>
            <person name="Gomi K."/>
        </authorList>
    </citation>
    <scope>NUCLEOTIDE SEQUENCE [LARGE SCALE GENOMIC DNA]</scope>
    <source>
        <strain evidence="1 2">RIB 2604</strain>
    </source>
</reference>
<dbReference type="EMBL" id="BCWF01000017">
    <property type="protein sequence ID" value="GAT24018.1"/>
    <property type="molecule type" value="Genomic_DNA"/>
</dbReference>